<gene>
    <name evidence="2" type="ORF">SAMN05192534_10861</name>
</gene>
<dbReference type="AlphaFoldDB" id="A0A1G8DXE2"/>
<evidence type="ECO:0008006" key="4">
    <source>
        <dbReference type="Google" id="ProtNLM"/>
    </source>
</evidence>
<evidence type="ECO:0000313" key="3">
    <source>
        <dbReference type="Proteomes" id="UP000199163"/>
    </source>
</evidence>
<accession>A0A1G8DXE2</accession>
<feature type="region of interest" description="Disordered" evidence="1">
    <location>
        <begin position="33"/>
        <end position="56"/>
    </location>
</feature>
<organism evidence="2 3">
    <name type="scientific">Alteribacillus persepolensis</name>
    <dbReference type="NCBI Taxonomy" id="568899"/>
    <lineage>
        <taxon>Bacteria</taxon>
        <taxon>Bacillati</taxon>
        <taxon>Bacillota</taxon>
        <taxon>Bacilli</taxon>
        <taxon>Bacillales</taxon>
        <taxon>Bacillaceae</taxon>
        <taxon>Alteribacillus</taxon>
    </lineage>
</organism>
<name>A0A1G8DXE2_9BACI</name>
<proteinExistence type="predicted"/>
<evidence type="ECO:0000256" key="1">
    <source>
        <dbReference type="SAM" id="MobiDB-lite"/>
    </source>
</evidence>
<sequence length="100" mass="11805">MENNYKKSRQVHESSTYTDFANVEVQRNYVFPETFPEGPYGSPVNKKLGKTSPWTKNQRPYSRFTYENKTLHQNLPRQFPGAHPTHDDPDKHEEYLDTSK</sequence>
<reference evidence="2 3" key="1">
    <citation type="submission" date="2016-10" db="EMBL/GenBank/DDBJ databases">
        <authorList>
            <person name="de Groot N.N."/>
        </authorList>
    </citation>
    <scope>NUCLEOTIDE SEQUENCE [LARGE SCALE GENOMIC DNA]</scope>
    <source>
        <strain evidence="2 3">DSM 21632</strain>
    </source>
</reference>
<dbReference type="EMBL" id="FNDK01000008">
    <property type="protein sequence ID" value="SDH62228.1"/>
    <property type="molecule type" value="Genomic_DNA"/>
</dbReference>
<dbReference type="Proteomes" id="UP000199163">
    <property type="component" value="Unassembled WGS sequence"/>
</dbReference>
<feature type="region of interest" description="Disordered" evidence="1">
    <location>
        <begin position="72"/>
        <end position="100"/>
    </location>
</feature>
<evidence type="ECO:0000313" key="2">
    <source>
        <dbReference type="EMBL" id="SDH62228.1"/>
    </source>
</evidence>
<dbReference type="STRING" id="568899.SAMN05192534_10861"/>
<keyword evidence="3" id="KW-1185">Reference proteome</keyword>
<dbReference type="OrthoDB" id="2376226at2"/>
<feature type="compositionally biased region" description="Basic and acidic residues" evidence="1">
    <location>
        <begin position="84"/>
        <end position="100"/>
    </location>
</feature>
<dbReference type="RefSeq" id="WP_091272923.1">
    <property type="nucleotide sequence ID" value="NZ_FNDK01000008.1"/>
</dbReference>
<protein>
    <recommendedName>
        <fullName evidence="4">Cytosolic protein</fullName>
    </recommendedName>
</protein>